<evidence type="ECO:0000256" key="4">
    <source>
        <dbReference type="ARBA" id="ARBA00022490"/>
    </source>
</evidence>
<evidence type="ECO:0000256" key="14">
    <source>
        <dbReference type="SAM" id="MobiDB-lite"/>
    </source>
</evidence>
<evidence type="ECO:0000313" key="17">
    <source>
        <dbReference type="EMBL" id="KAK0738485.1"/>
    </source>
</evidence>
<comment type="subcellular location">
    <subcellularLocation>
        <location evidence="2">Cytoplasm</location>
    </subcellularLocation>
</comment>
<evidence type="ECO:0000256" key="2">
    <source>
        <dbReference type="ARBA" id="ARBA00004496"/>
    </source>
</evidence>
<proteinExistence type="inferred from homology"/>
<feature type="region of interest" description="Disordered" evidence="14">
    <location>
        <begin position="258"/>
        <end position="463"/>
    </location>
</feature>
<dbReference type="InterPro" id="IPR001841">
    <property type="entry name" value="Znf_RING"/>
</dbReference>
<evidence type="ECO:0000256" key="1">
    <source>
        <dbReference type="ARBA" id="ARBA00000900"/>
    </source>
</evidence>
<dbReference type="InterPro" id="IPR000253">
    <property type="entry name" value="FHA_dom"/>
</dbReference>
<feature type="region of interest" description="Disordered" evidence="14">
    <location>
        <begin position="1"/>
        <end position="23"/>
    </location>
</feature>
<evidence type="ECO:0000256" key="11">
    <source>
        <dbReference type="ARBA" id="ARBA00061209"/>
    </source>
</evidence>
<evidence type="ECO:0000256" key="13">
    <source>
        <dbReference type="PROSITE-ProRule" id="PRU00175"/>
    </source>
</evidence>
<evidence type="ECO:0000256" key="3">
    <source>
        <dbReference type="ARBA" id="ARBA00012483"/>
    </source>
</evidence>
<dbReference type="PANTHER" id="PTHR15067:SF7">
    <property type="entry name" value="E3 UBIQUITIN-PROTEIN LIGASE DMA1-RELATED"/>
    <property type="match status" value="1"/>
</dbReference>
<dbReference type="Gene3D" id="3.30.40.10">
    <property type="entry name" value="Zinc/RING finger domain, C3HC4 (zinc finger)"/>
    <property type="match status" value="1"/>
</dbReference>
<evidence type="ECO:0000256" key="9">
    <source>
        <dbReference type="ARBA" id="ARBA00022833"/>
    </source>
</evidence>
<feature type="domain" description="FHA" evidence="15">
    <location>
        <begin position="60"/>
        <end position="123"/>
    </location>
</feature>
<dbReference type="GO" id="GO:0061630">
    <property type="term" value="F:ubiquitin protein ligase activity"/>
    <property type="evidence" value="ECO:0007669"/>
    <property type="project" value="UniProtKB-EC"/>
</dbReference>
<evidence type="ECO:0000259" key="16">
    <source>
        <dbReference type="PROSITE" id="PS50089"/>
    </source>
</evidence>
<gene>
    <name evidence="17" type="ORF">B0T18DRAFT_334272</name>
</gene>
<evidence type="ECO:0000256" key="12">
    <source>
        <dbReference type="ARBA" id="ARBA00080465"/>
    </source>
</evidence>
<evidence type="ECO:0000313" key="18">
    <source>
        <dbReference type="Proteomes" id="UP001172155"/>
    </source>
</evidence>
<keyword evidence="6" id="KW-0479">Metal-binding</keyword>
<keyword evidence="8" id="KW-0833">Ubl conjugation pathway</keyword>
<dbReference type="GO" id="GO:0031578">
    <property type="term" value="P:mitotic spindle orientation checkpoint signaling"/>
    <property type="evidence" value="ECO:0007669"/>
    <property type="project" value="UniProtKB-ARBA"/>
</dbReference>
<evidence type="ECO:0000256" key="8">
    <source>
        <dbReference type="ARBA" id="ARBA00022786"/>
    </source>
</evidence>
<dbReference type="Pfam" id="PF17123">
    <property type="entry name" value="zf-RING_11"/>
    <property type="match status" value="1"/>
</dbReference>
<organism evidence="17 18">
    <name type="scientific">Schizothecium vesticola</name>
    <dbReference type="NCBI Taxonomy" id="314040"/>
    <lineage>
        <taxon>Eukaryota</taxon>
        <taxon>Fungi</taxon>
        <taxon>Dikarya</taxon>
        <taxon>Ascomycota</taxon>
        <taxon>Pezizomycotina</taxon>
        <taxon>Sordariomycetes</taxon>
        <taxon>Sordariomycetidae</taxon>
        <taxon>Sordariales</taxon>
        <taxon>Schizotheciaceae</taxon>
        <taxon>Schizothecium</taxon>
    </lineage>
</organism>
<dbReference type="GO" id="GO:0000151">
    <property type="term" value="C:ubiquitin ligase complex"/>
    <property type="evidence" value="ECO:0007669"/>
    <property type="project" value="TreeGrafter"/>
</dbReference>
<dbReference type="SUPFAM" id="SSF49879">
    <property type="entry name" value="SMAD/FHA domain"/>
    <property type="match status" value="1"/>
</dbReference>
<dbReference type="GO" id="GO:0000921">
    <property type="term" value="P:septin ring assembly"/>
    <property type="evidence" value="ECO:0007669"/>
    <property type="project" value="UniProtKB-ARBA"/>
</dbReference>
<dbReference type="FunFam" id="2.60.200.20:FF:000030">
    <property type="entry name" value="FHA domain-containing protein"/>
    <property type="match status" value="1"/>
</dbReference>
<dbReference type="Pfam" id="PF00498">
    <property type="entry name" value="FHA"/>
    <property type="match status" value="1"/>
</dbReference>
<keyword evidence="9" id="KW-0862">Zinc</keyword>
<evidence type="ECO:0000256" key="5">
    <source>
        <dbReference type="ARBA" id="ARBA00022679"/>
    </source>
</evidence>
<name>A0AA40EFZ1_9PEZI</name>
<keyword evidence="7 13" id="KW-0863">Zinc-finger</keyword>
<protein>
    <recommendedName>
        <fullName evidence="3">RING-type E3 ubiquitin transferase</fullName>
        <ecNumber evidence="3">2.3.2.27</ecNumber>
    </recommendedName>
    <alternativeName>
        <fullName evidence="12">Checkpoint forkhead associated with RING domains-containing protein 1</fullName>
    </alternativeName>
</protein>
<dbReference type="GO" id="GO:0097271">
    <property type="term" value="P:protein localization to bud neck"/>
    <property type="evidence" value="ECO:0007669"/>
    <property type="project" value="UniProtKB-ARBA"/>
</dbReference>
<dbReference type="EMBL" id="JAUKUD010000007">
    <property type="protein sequence ID" value="KAK0738485.1"/>
    <property type="molecule type" value="Genomic_DNA"/>
</dbReference>
<comment type="similarity">
    <text evidence="11">Belongs to the DMA1 family.</text>
</comment>
<dbReference type="PANTHER" id="PTHR15067">
    <property type="entry name" value="E3 UBIQUITIN-PROTEIN LIGASE RNF8"/>
    <property type="match status" value="1"/>
</dbReference>
<dbReference type="GO" id="GO:0005829">
    <property type="term" value="C:cytosol"/>
    <property type="evidence" value="ECO:0007669"/>
    <property type="project" value="TreeGrafter"/>
</dbReference>
<keyword evidence="18" id="KW-1185">Reference proteome</keyword>
<evidence type="ECO:0000256" key="7">
    <source>
        <dbReference type="ARBA" id="ARBA00022771"/>
    </source>
</evidence>
<dbReference type="InterPro" id="IPR008984">
    <property type="entry name" value="SMAD_FHA_dom_sf"/>
</dbReference>
<dbReference type="AlphaFoldDB" id="A0AA40EFZ1"/>
<dbReference type="GO" id="GO:0032153">
    <property type="term" value="C:cell division site"/>
    <property type="evidence" value="ECO:0007669"/>
    <property type="project" value="TreeGrafter"/>
</dbReference>
<dbReference type="FunFam" id="3.30.40.10:FF:000426">
    <property type="entry name" value="DMA1p Ubiquitin-protein ligase (E3)"/>
    <property type="match status" value="1"/>
</dbReference>
<dbReference type="InterPro" id="IPR013083">
    <property type="entry name" value="Znf_RING/FYVE/PHD"/>
</dbReference>
<dbReference type="PROSITE" id="PS50089">
    <property type="entry name" value="ZF_RING_2"/>
    <property type="match status" value="1"/>
</dbReference>
<dbReference type="EC" id="2.3.2.27" evidence="3"/>
<dbReference type="Proteomes" id="UP001172155">
    <property type="component" value="Unassembled WGS sequence"/>
</dbReference>
<accession>A0AA40EFZ1</accession>
<feature type="domain" description="RING-type" evidence="16">
    <location>
        <begin position="203"/>
        <end position="248"/>
    </location>
</feature>
<dbReference type="GO" id="GO:0006511">
    <property type="term" value="P:ubiquitin-dependent protein catabolic process"/>
    <property type="evidence" value="ECO:0007669"/>
    <property type="project" value="TreeGrafter"/>
</dbReference>
<comment type="catalytic activity">
    <reaction evidence="1">
        <text>S-ubiquitinyl-[E2 ubiquitin-conjugating enzyme]-L-cysteine + [acceptor protein]-L-lysine = [E2 ubiquitin-conjugating enzyme]-L-cysteine + N(6)-ubiquitinyl-[acceptor protein]-L-lysine.</text>
        <dbReference type="EC" id="2.3.2.27"/>
    </reaction>
</comment>
<comment type="caution">
    <text evidence="17">The sequence shown here is derived from an EMBL/GenBank/DDBJ whole genome shotgun (WGS) entry which is preliminary data.</text>
</comment>
<dbReference type="GO" id="GO:0008270">
    <property type="term" value="F:zinc ion binding"/>
    <property type="evidence" value="ECO:0007669"/>
    <property type="project" value="UniProtKB-KW"/>
</dbReference>
<dbReference type="GO" id="GO:0051865">
    <property type="term" value="P:protein autoubiquitination"/>
    <property type="evidence" value="ECO:0007669"/>
    <property type="project" value="UniProtKB-ARBA"/>
</dbReference>
<dbReference type="GO" id="GO:0090337">
    <property type="term" value="P:regulation of formin-nucleated actin cable assembly"/>
    <property type="evidence" value="ECO:0007669"/>
    <property type="project" value="UniProtKB-ARBA"/>
</dbReference>
<feature type="compositionally biased region" description="Acidic residues" evidence="14">
    <location>
        <begin position="258"/>
        <end position="270"/>
    </location>
</feature>
<keyword evidence="5" id="KW-0808">Transferase</keyword>
<evidence type="ECO:0000256" key="10">
    <source>
        <dbReference type="ARBA" id="ARBA00023306"/>
    </source>
</evidence>
<evidence type="ECO:0000259" key="15">
    <source>
        <dbReference type="PROSITE" id="PS50006"/>
    </source>
</evidence>
<evidence type="ECO:0000256" key="6">
    <source>
        <dbReference type="ARBA" id="ARBA00022723"/>
    </source>
</evidence>
<dbReference type="SUPFAM" id="SSF57850">
    <property type="entry name" value="RING/U-box"/>
    <property type="match status" value="1"/>
</dbReference>
<dbReference type="Gene3D" id="2.60.200.20">
    <property type="match status" value="1"/>
</dbReference>
<sequence>MTRTRSATTGGHDGGGTGNGNVSGVLPSIRFSTFYDPRATRPSLTFPPISRTLPNGNETIRVGRYSERETQPTVPQNVPSAAPVGFKSKVVSRRHCEFWYEDGKWYIKDVKSSSGTFLNHIRLSPPGTESKPFPVNDGDIVQLGIDFKGGEEMIFRCVKMRLELNRGWQSKLNTFNMTTHKRLRNMTASSGNNAAGQSYSQDCSICLNSIAPCQCLFVAPCSHTWHFKCIRSLLASPAYPIFICPNCRAAADLEAEVEDPEEWEQLDSDEGDRPQEGALLNARDSSENQAPFALARKSRESVRSTSRQAQTPPQPMEIDSGGDITMLMDESPPYAMPHTDGASLAEADRPARPSVSPYSTSNPVPIPTNPFINRAASNPVPMTNGDGQRDTRTPSPTGVPVVQNGTEGPITPRNDAGPWVFDGSGARLRADGTPATPDEGRPGFAPRITSLEEAVTGGSLPAA</sequence>
<reference evidence="17" key="1">
    <citation type="submission" date="2023-06" db="EMBL/GenBank/DDBJ databases">
        <title>Genome-scale phylogeny and comparative genomics of the fungal order Sordariales.</title>
        <authorList>
            <consortium name="Lawrence Berkeley National Laboratory"/>
            <person name="Hensen N."/>
            <person name="Bonometti L."/>
            <person name="Westerberg I."/>
            <person name="Brannstrom I.O."/>
            <person name="Guillou S."/>
            <person name="Cros-Aarteil S."/>
            <person name="Calhoun S."/>
            <person name="Haridas S."/>
            <person name="Kuo A."/>
            <person name="Mondo S."/>
            <person name="Pangilinan J."/>
            <person name="Riley R."/>
            <person name="LaButti K."/>
            <person name="Andreopoulos B."/>
            <person name="Lipzen A."/>
            <person name="Chen C."/>
            <person name="Yanf M."/>
            <person name="Daum C."/>
            <person name="Ng V."/>
            <person name="Clum A."/>
            <person name="Steindorff A."/>
            <person name="Ohm R."/>
            <person name="Martin F."/>
            <person name="Silar P."/>
            <person name="Natvig D."/>
            <person name="Lalanne C."/>
            <person name="Gautier V."/>
            <person name="Ament-velasquez S.L."/>
            <person name="Kruys A."/>
            <person name="Hutchinson M.I."/>
            <person name="Powell A.J."/>
            <person name="Barry K."/>
            <person name="Miller A.N."/>
            <person name="Grigoriev I.V."/>
            <person name="Debuchy R."/>
            <person name="Gladieux P."/>
            <person name="Thoren M.H."/>
            <person name="Johannesson H."/>
        </authorList>
    </citation>
    <scope>NUCLEOTIDE SEQUENCE</scope>
    <source>
        <strain evidence="17">SMH3187-1</strain>
    </source>
</reference>
<dbReference type="SMART" id="SM00240">
    <property type="entry name" value="FHA"/>
    <property type="match status" value="1"/>
</dbReference>
<keyword evidence="10" id="KW-0131">Cell cycle</keyword>
<dbReference type="PROSITE" id="PS50006">
    <property type="entry name" value="FHA_DOMAIN"/>
    <property type="match status" value="1"/>
</dbReference>
<keyword evidence="4" id="KW-0963">Cytoplasm</keyword>
<dbReference type="GO" id="GO:0000132">
    <property type="term" value="P:establishment of mitotic spindle orientation"/>
    <property type="evidence" value="ECO:0007669"/>
    <property type="project" value="UniProtKB-ARBA"/>
</dbReference>
<feature type="compositionally biased region" description="Gly residues" evidence="14">
    <location>
        <begin position="11"/>
        <end position="21"/>
    </location>
</feature>